<feature type="transmembrane region" description="Helical" evidence="2">
    <location>
        <begin position="652"/>
        <end position="673"/>
    </location>
</feature>
<feature type="transmembrane region" description="Helical" evidence="2">
    <location>
        <begin position="284"/>
        <end position="303"/>
    </location>
</feature>
<feature type="transmembrane region" description="Helical" evidence="2">
    <location>
        <begin position="539"/>
        <end position="555"/>
    </location>
</feature>
<feature type="transmembrane region" description="Helical" evidence="2">
    <location>
        <begin position="401"/>
        <end position="418"/>
    </location>
</feature>
<feature type="compositionally biased region" description="Low complexity" evidence="1">
    <location>
        <begin position="96"/>
        <end position="109"/>
    </location>
</feature>
<evidence type="ECO:0000256" key="2">
    <source>
        <dbReference type="SAM" id="Phobius"/>
    </source>
</evidence>
<feature type="transmembrane region" description="Helical" evidence="2">
    <location>
        <begin position="184"/>
        <end position="204"/>
    </location>
</feature>
<dbReference type="PANTHER" id="PTHR38434:SF1">
    <property type="entry name" value="BLL2549 PROTEIN"/>
    <property type="match status" value="1"/>
</dbReference>
<evidence type="ECO:0000256" key="1">
    <source>
        <dbReference type="SAM" id="MobiDB-lite"/>
    </source>
</evidence>
<gene>
    <name evidence="3" type="ORF">EV662_102111</name>
</gene>
<feature type="transmembrane region" description="Helical" evidence="2">
    <location>
        <begin position="259"/>
        <end position="277"/>
    </location>
</feature>
<keyword evidence="4" id="KW-1185">Reference proteome</keyword>
<dbReference type="EMBL" id="SLXP01000002">
    <property type="protein sequence ID" value="TCP42920.1"/>
    <property type="molecule type" value="Genomic_DNA"/>
</dbReference>
<dbReference type="Pfam" id="PF10101">
    <property type="entry name" value="DUF2339"/>
    <property type="match status" value="2"/>
</dbReference>
<dbReference type="InterPro" id="IPR019286">
    <property type="entry name" value="DUF2339_TM"/>
</dbReference>
<keyword evidence="2" id="KW-1133">Transmembrane helix</keyword>
<name>A0A4R2Q300_9RHOB</name>
<feature type="transmembrane region" description="Helical" evidence="2">
    <location>
        <begin position="6"/>
        <end position="27"/>
    </location>
</feature>
<feature type="transmembrane region" description="Helical" evidence="2">
    <location>
        <begin position="685"/>
        <end position="704"/>
    </location>
</feature>
<organism evidence="3 4">
    <name type="scientific">Rhodovulum marinum</name>
    <dbReference type="NCBI Taxonomy" id="320662"/>
    <lineage>
        <taxon>Bacteria</taxon>
        <taxon>Pseudomonadati</taxon>
        <taxon>Pseudomonadota</taxon>
        <taxon>Alphaproteobacteria</taxon>
        <taxon>Rhodobacterales</taxon>
        <taxon>Paracoccaceae</taxon>
        <taxon>Rhodovulum</taxon>
    </lineage>
</organism>
<feature type="transmembrane region" description="Helical" evidence="2">
    <location>
        <begin position="144"/>
        <end position="163"/>
    </location>
</feature>
<feature type="transmembrane region" description="Helical" evidence="2">
    <location>
        <begin position="875"/>
        <end position="895"/>
    </location>
</feature>
<feature type="transmembrane region" description="Helical" evidence="2">
    <location>
        <begin position="716"/>
        <end position="737"/>
    </location>
</feature>
<dbReference type="InterPro" id="IPR014600">
    <property type="entry name" value="UCP035905_mem"/>
</dbReference>
<feature type="transmembrane region" description="Helical" evidence="2">
    <location>
        <begin position="451"/>
        <end position="471"/>
    </location>
</feature>
<feature type="transmembrane region" description="Helical" evidence="2">
    <location>
        <begin position="346"/>
        <end position="371"/>
    </location>
</feature>
<feature type="region of interest" description="Disordered" evidence="1">
    <location>
        <begin position="53"/>
        <end position="109"/>
    </location>
</feature>
<feature type="transmembrane region" description="Helical" evidence="2">
    <location>
        <begin position="590"/>
        <end position="608"/>
    </location>
</feature>
<feature type="transmembrane region" description="Helical" evidence="2">
    <location>
        <begin position="620"/>
        <end position="640"/>
    </location>
</feature>
<evidence type="ECO:0000313" key="3">
    <source>
        <dbReference type="EMBL" id="TCP42920.1"/>
    </source>
</evidence>
<sequence>MEALIALIFLLLGLFFLVLPLVALLWARDAGRKADALRHEVTELLRRIEDLEAAAETKAPRPPPVTPDLEPEPEPEPEPEAPEPEPLPAAEPSEPPIAARAAPPEAPARSVEETLTSQWMIWLGAVAVALSAVFLFRYAIDQGWLTPLARVLAGLALGGLLLAAGEWTERRPVHGVARAMNPDYVPPALTASGIFAVYAALFAAHGLFGLMGPATAFVALGLTSYAALGLALRQGWFVALIGLAGGYLTPALIDSPAPRALPLFLYLGLLSAGCLGLMVWRRWWWFAALTLIGALAWPLLWLLTQDRPQDQGVLSAYALGLAALFALLSTRLPLKAPDTPMWRWMAAMLADTSGLGFTLSGMLLLACALRYDFNAPAFVFLGLYGALALGLGAWRGRLESLAVAAALIGLAAFLLWPAPAEITPPQRLQELGLGAADTAFGPFLMPAEFHVFARALWGFAALFGLGGFLALPRGRTAAVWAGLSAAMPVILFAIAYWRIGAFEIDIGWAGLGLGLAGLLVLAATLIARRAAGRDRDVALAFYAAGATAAIALAFACLLREAWLTVALAAEVLALAWIWDRLRVAEIRAVAALTAGVVLVRLVLNPAILDYRGGFANLVGWVIYGYGLPAAAMAGAARIFARGPEGPRAPVALLCEILAAGFAFLMVAFQLKLWTSGTLRPQGWDLFDSAVQVAWWSVATMLLLDRRVTALRPWPRPAGLLVLLAAGLAVGLGHVLSLNPLWTGEAVGTLPLLNLLGLAYLLPALIFWALGALSRFDIPTPARRALLPGALGLVFLYLTLETRRSFWGPWLLDVQRVFSGNAEIYAYSAVWLVFALTLLALGIWRHSQGLRYGSLAVLIVTVVKVFLYDMSDLTGLYRVVSFLGLGLVLIGIGRVYQRHVFRPRPAPEDG</sequence>
<feature type="transmembrane region" description="Helical" evidence="2">
    <location>
        <begin position="210"/>
        <end position="228"/>
    </location>
</feature>
<comment type="caution">
    <text evidence="3">The sequence shown here is derived from an EMBL/GenBank/DDBJ whole genome shotgun (WGS) entry which is preliminary data.</text>
</comment>
<feature type="transmembrane region" description="Helical" evidence="2">
    <location>
        <begin position="315"/>
        <end position="334"/>
    </location>
</feature>
<feature type="compositionally biased region" description="Acidic residues" evidence="1">
    <location>
        <begin position="69"/>
        <end position="83"/>
    </location>
</feature>
<reference evidence="3 4" key="1">
    <citation type="submission" date="2019-03" db="EMBL/GenBank/DDBJ databases">
        <title>Genomic Encyclopedia of Type Strains, Phase IV (KMG-IV): sequencing the most valuable type-strain genomes for metagenomic binning, comparative biology and taxonomic classification.</title>
        <authorList>
            <person name="Goeker M."/>
        </authorList>
    </citation>
    <scope>NUCLEOTIDE SEQUENCE [LARGE SCALE GENOMIC DNA]</scope>
    <source>
        <strain evidence="3 4">DSM 18063</strain>
    </source>
</reference>
<accession>A0A4R2Q300</accession>
<dbReference type="Proteomes" id="UP000294835">
    <property type="component" value="Unassembled WGS sequence"/>
</dbReference>
<feature type="transmembrane region" description="Helical" evidence="2">
    <location>
        <begin position="235"/>
        <end position="253"/>
    </location>
</feature>
<evidence type="ECO:0000313" key="4">
    <source>
        <dbReference type="Proteomes" id="UP000294835"/>
    </source>
</evidence>
<dbReference type="AlphaFoldDB" id="A0A4R2Q300"/>
<feature type="transmembrane region" description="Helical" evidence="2">
    <location>
        <begin position="478"/>
        <end position="500"/>
    </location>
</feature>
<dbReference type="PANTHER" id="PTHR38434">
    <property type="entry name" value="BLL2549 PROTEIN"/>
    <property type="match status" value="1"/>
</dbReference>
<feature type="transmembrane region" description="Helical" evidence="2">
    <location>
        <begin position="849"/>
        <end position="869"/>
    </location>
</feature>
<feature type="compositionally biased region" description="Pro residues" evidence="1">
    <location>
        <begin position="84"/>
        <end position="95"/>
    </location>
</feature>
<feature type="transmembrane region" description="Helical" evidence="2">
    <location>
        <begin position="119"/>
        <end position="138"/>
    </location>
</feature>
<dbReference type="OrthoDB" id="5422830at2"/>
<dbReference type="PIRSF" id="PIRSF035905">
    <property type="entry name" value="UCP035905_mp"/>
    <property type="match status" value="1"/>
</dbReference>
<protein>
    <submittedName>
        <fullName evidence="3">Putative membrane protein</fullName>
    </submittedName>
</protein>
<proteinExistence type="predicted"/>
<feature type="transmembrane region" description="Helical" evidence="2">
    <location>
        <begin position="506"/>
        <end position="527"/>
    </location>
</feature>
<feature type="transmembrane region" description="Helical" evidence="2">
    <location>
        <begin position="377"/>
        <end position="394"/>
    </location>
</feature>
<dbReference type="RefSeq" id="WP_132460790.1">
    <property type="nucleotide sequence ID" value="NZ_SLXP01000002.1"/>
</dbReference>
<feature type="transmembrane region" description="Helical" evidence="2">
    <location>
        <begin position="749"/>
        <end position="772"/>
    </location>
</feature>
<keyword evidence="2" id="KW-0472">Membrane</keyword>
<feature type="transmembrane region" description="Helical" evidence="2">
    <location>
        <begin position="784"/>
        <end position="803"/>
    </location>
</feature>
<keyword evidence="2" id="KW-0812">Transmembrane</keyword>
<feature type="transmembrane region" description="Helical" evidence="2">
    <location>
        <begin position="561"/>
        <end position="578"/>
    </location>
</feature>
<feature type="transmembrane region" description="Helical" evidence="2">
    <location>
        <begin position="823"/>
        <end position="842"/>
    </location>
</feature>